<evidence type="ECO:0000256" key="8">
    <source>
        <dbReference type="SAM" id="MobiDB-lite"/>
    </source>
</evidence>
<evidence type="ECO:0000313" key="11">
    <source>
        <dbReference type="EMBL" id="GHO52418.1"/>
    </source>
</evidence>
<keyword evidence="2" id="KW-0732">Signal</keyword>
<dbReference type="RefSeq" id="WP_201369327.1">
    <property type="nucleotide sequence ID" value="NZ_BNJG01000001.1"/>
</dbReference>
<evidence type="ECO:0000256" key="2">
    <source>
        <dbReference type="ARBA" id="ARBA00022729"/>
    </source>
</evidence>
<dbReference type="PRINTS" id="PR00725">
    <property type="entry name" value="DADACBPTASE1"/>
</dbReference>
<keyword evidence="6" id="KW-0961">Cell wall biogenesis/degradation</keyword>
<keyword evidence="3" id="KW-0378">Hydrolase</keyword>
<dbReference type="EMBL" id="BNJG01000001">
    <property type="protein sequence ID" value="GHO52418.1"/>
    <property type="molecule type" value="Genomic_DNA"/>
</dbReference>
<dbReference type="PANTHER" id="PTHR21581:SF6">
    <property type="entry name" value="TRAFFICKING PROTEIN PARTICLE COMPLEX SUBUNIT 12"/>
    <property type="match status" value="1"/>
</dbReference>
<proteinExistence type="inferred from homology"/>
<dbReference type="PANTHER" id="PTHR21581">
    <property type="entry name" value="D-ALANYL-D-ALANINE CARBOXYPEPTIDASE"/>
    <property type="match status" value="1"/>
</dbReference>
<feature type="region of interest" description="Disordered" evidence="8">
    <location>
        <begin position="100"/>
        <end position="240"/>
    </location>
</feature>
<comment type="similarity">
    <text evidence="1 7">Belongs to the peptidase S11 family.</text>
</comment>
<dbReference type="InterPro" id="IPR001967">
    <property type="entry name" value="Peptidase_S11_N"/>
</dbReference>
<feature type="compositionally biased region" description="Basic residues" evidence="8">
    <location>
        <begin position="37"/>
        <end position="46"/>
    </location>
</feature>
<comment type="caution">
    <text evidence="11">The sequence shown here is derived from an EMBL/GenBank/DDBJ whole genome shotgun (WGS) entry which is preliminary data.</text>
</comment>
<feature type="compositionally biased region" description="Acidic residues" evidence="8">
    <location>
        <begin position="100"/>
        <end position="122"/>
    </location>
</feature>
<keyword evidence="4" id="KW-0133">Cell shape</keyword>
<feature type="compositionally biased region" description="Acidic residues" evidence="8">
    <location>
        <begin position="20"/>
        <end position="32"/>
    </location>
</feature>
<evidence type="ECO:0000256" key="4">
    <source>
        <dbReference type="ARBA" id="ARBA00022960"/>
    </source>
</evidence>
<evidence type="ECO:0000256" key="6">
    <source>
        <dbReference type="ARBA" id="ARBA00023316"/>
    </source>
</evidence>
<feature type="domain" description="Peptidase S11 D-alanyl-D-alanine carboxypeptidase A N-terminal" evidence="10">
    <location>
        <begin position="327"/>
        <end position="556"/>
    </location>
</feature>
<protein>
    <recommendedName>
        <fullName evidence="10">Peptidase S11 D-alanyl-D-alanine carboxypeptidase A N-terminal domain-containing protein</fullName>
    </recommendedName>
</protein>
<dbReference type="Proteomes" id="UP000654345">
    <property type="component" value="Unassembled WGS sequence"/>
</dbReference>
<dbReference type="Gene3D" id="3.40.710.10">
    <property type="entry name" value="DD-peptidase/beta-lactamase superfamily"/>
    <property type="match status" value="1"/>
</dbReference>
<keyword evidence="9" id="KW-0472">Membrane</keyword>
<feature type="compositionally biased region" description="Low complexity" evidence="8">
    <location>
        <begin position="229"/>
        <end position="239"/>
    </location>
</feature>
<evidence type="ECO:0000256" key="3">
    <source>
        <dbReference type="ARBA" id="ARBA00022801"/>
    </source>
</evidence>
<evidence type="ECO:0000256" key="5">
    <source>
        <dbReference type="ARBA" id="ARBA00022984"/>
    </source>
</evidence>
<evidence type="ECO:0000256" key="7">
    <source>
        <dbReference type="RuleBase" id="RU004016"/>
    </source>
</evidence>
<evidence type="ECO:0000259" key="10">
    <source>
        <dbReference type="Pfam" id="PF00768"/>
    </source>
</evidence>
<dbReference type="InterPro" id="IPR012338">
    <property type="entry name" value="Beta-lactam/transpept-like"/>
</dbReference>
<feature type="region of interest" description="Disordered" evidence="8">
    <location>
        <begin position="1"/>
        <end position="83"/>
    </location>
</feature>
<feature type="transmembrane region" description="Helical" evidence="9">
    <location>
        <begin position="265"/>
        <end position="286"/>
    </location>
</feature>
<keyword evidence="12" id="KW-1185">Reference proteome</keyword>
<reference evidence="11 12" key="1">
    <citation type="journal article" date="2021" name="Int. J. Syst. Evol. Microbiol.">
        <title>Reticulibacter mediterranei gen. nov., sp. nov., within the new family Reticulibacteraceae fam. nov., and Ktedonospora formicarum gen. nov., sp. nov., Ktedonobacter robiniae sp. nov., Dictyobacter formicarum sp. nov. and Dictyobacter arantiisoli sp. nov., belonging to the class Ktedonobacteria.</title>
        <authorList>
            <person name="Yabe S."/>
            <person name="Zheng Y."/>
            <person name="Wang C.M."/>
            <person name="Sakai Y."/>
            <person name="Abe K."/>
            <person name="Yokota A."/>
            <person name="Donadio S."/>
            <person name="Cavaletti L."/>
            <person name="Monciardini P."/>
        </authorList>
    </citation>
    <scope>NUCLEOTIDE SEQUENCE [LARGE SCALE GENOMIC DNA]</scope>
    <source>
        <strain evidence="11 12">SOSP1-30</strain>
    </source>
</reference>
<dbReference type="SUPFAM" id="SSF56601">
    <property type="entry name" value="beta-lactamase/transpeptidase-like"/>
    <property type="match status" value="1"/>
</dbReference>
<evidence type="ECO:0000313" key="12">
    <source>
        <dbReference type="Proteomes" id="UP000654345"/>
    </source>
</evidence>
<dbReference type="InterPro" id="IPR018044">
    <property type="entry name" value="Peptidase_S11"/>
</dbReference>
<evidence type="ECO:0000256" key="1">
    <source>
        <dbReference type="ARBA" id="ARBA00007164"/>
    </source>
</evidence>
<evidence type="ECO:0000256" key="9">
    <source>
        <dbReference type="SAM" id="Phobius"/>
    </source>
</evidence>
<name>A0ABQ3UI89_9CHLR</name>
<keyword evidence="9" id="KW-1133">Transmembrane helix</keyword>
<accession>A0ABQ3UI89</accession>
<sequence>MPDIPSQDDEQSRYYPPAPTDDDDDSLYEDQDTATTPRRRPRRHYVYHTGEYTDQPSVRRASRPQTLEQEHASYAQHNATYAEDFDDVEYDDAHGEFFADEEEETIDLPFEEEEPLEPEEEVAAPQRQVNKKPGRASQGKQVRTHYPRRFLEDDEEELVDPDTKTRATSKTPGEARDLVVVSGTTRFLPEEEEEDPEDRSSRLPRTPRTAHQRAVATPRTQARKYTSVYEPTAPAPTRAPRYRRPLREAPEPRLPLPAFFKDRNVLLFIAVALLILVLLPLGFNYIRGNNSSAITLPNPLNIGNAVTPTVDPNQIVVEAPTTDHPSPPVYANAAYVLDADTGKTLYAQNPLMHLPMLSTTKLMTAYLAAHMGKPDQRITITDAIDRDLQNDLSADSSLMGVKKGETYTLKELLYGLMLVSGNDAAIVIADALSGNVPAFVAKMNQQLGTWNLHNTHYMNPHGLIVPNHYSSAHDLAYIGKYSLSDPLIHEVSATQHYLIPGNGDHAAHDMYNGNQFLWWYPGVDGGKPGWDGEKNFNQVISCVRNQHHLIGVTLHTSDWWTDMRDLMNWGFNTYDWISPAIEDLKHPIPYDTDWNYFTRDKKENTIPMANGGRYYVFTGYSTSGPIQQFFDKNGGLNKIGFPISSPKTNENTTISQKFEHSTITCDTSGAKQCRKI</sequence>
<organism evidence="11 12">
    <name type="scientific">Ktedonobacter robiniae</name>
    <dbReference type="NCBI Taxonomy" id="2778365"/>
    <lineage>
        <taxon>Bacteria</taxon>
        <taxon>Bacillati</taxon>
        <taxon>Chloroflexota</taxon>
        <taxon>Ktedonobacteria</taxon>
        <taxon>Ktedonobacterales</taxon>
        <taxon>Ktedonobacteraceae</taxon>
        <taxon>Ktedonobacter</taxon>
    </lineage>
</organism>
<dbReference type="Pfam" id="PF00768">
    <property type="entry name" value="Peptidase_S11"/>
    <property type="match status" value="1"/>
</dbReference>
<keyword evidence="5" id="KW-0573">Peptidoglycan synthesis</keyword>
<gene>
    <name evidence="11" type="ORF">KSB_08930</name>
</gene>
<keyword evidence="9" id="KW-0812">Transmembrane</keyword>